<dbReference type="PANTHER" id="PTHR11439">
    <property type="entry name" value="GAG-POL-RELATED RETROTRANSPOSON"/>
    <property type="match status" value="1"/>
</dbReference>
<dbReference type="Proteomes" id="UP001151760">
    <property type="component" value="Unassembled WGS sequence"/>
</dbReference>
<keyword evidence="4" id="KW-1185">Reference proteome</keyword>
<reference evidence="3" key="1">
    <citation type="journal article" date="2022" name="Int. J. Mol. Sci.">
        <title>Draft Genome of Tanacetum Coccineum: Genomic Comparison of Closely Related Tanacetum-Family Plants.</title>
        <authorList>
            <person name="Yamashiro T."/>
            <person name="Shiraishi A."/>
            <person name="Nakayama K."/>
            <person name="Satake H."/>
        </authorList>
    </citation>
    <scope>NUCLEOTIDE SEQUENCE</scope>
</reference>
<gene>
    <name evidence="3" type="ORF">Tco_1032952</name>
</gene>
<evidence type="ECO:0000259" key="2">
    <source>
        <dbReference type="Pfam" id="PF07727"/>
    </source>
</evidence>
<feature type="compositionally biased region" description="Basic and acidic residues" evidence="1">
    <location>
        <begin position="360"/>
        <end position="369"/>
    </location>
</feature>
<dbReference type="PANTHER" id="PTHR11439:SF495">
    <property type="entry name" value="REVERSE TRANSCRIPTASE, RNA-DEPENDENT DNA POLYMERASE-RELATED"/>
    <property type="match status" value="1"/>
</dbReference>
<dbReference type="EMBL" id="BQNB010018372">
    <property type="protein sequence ID" value="GJT73666.1"/>
    <property type="molecule type" value="Genomic_DNA"/>
</dbReference>
<dbReference type="CDD" id="cd09272">
    <property type="entry name" value="RNase_HI_RT_Ty1"/>
    <property type="match status" value="1"/>
</dbReference>
<evidence type="ECO:0000313" key="4">
    <source>
        <dbReference type="Proteomes" id="UP001151760"/>
    </source>
</evidence>
<feature type="domain" description="Reverse transcriptase Ty1/copia-type" evidence="2">
    <location>
        <begin position="98"/>
        <end position="172"/>
    </location>
</feature>
<evidence type="ECO:0000313" key="3">
    <source>
        <dbReference type="EMBL" id="GJT73666.1"/>
    </source>
</evidence>
<evidence type="ECO:0000256" key="1">
    <source>
        <dbReference type="SAM" id="MobiDB-lite"/>
    </source>
</evidence>
<proteinExistence type="predicted"/>
<dbReference type="Pfam" id="PF07727">
    <property type="entry name" value="RVT_2"/>
    <property type="match status" value="1"/>
</dbReference>
<name>A0ABQ5GDD0_9ASTR</name>
<sequence length="453" mass="51435">MDQEKEATKQSDAVRKDTPVNAASASRTSNDVGPSSVPLGRSFPLNVNDLPDDPFMPDLEDTAEVQNTLKALDVEAGLSNDQEELLLFKIEEGLKQSDDIIFGSTKKSLCIDFEQIMHKRFQMSSMGELTFFLGLQVKQKEDGIFISQDKYVGEILKKFGFSNVRTASTPMLINKVLTKDEDGEDVDVHLYRLISWQCKKQTVVANSTTKAEYIVASHFCGQVLWIQNQMLDYGYNFMQTKIYVDNESAICVVKNHVYHSKIKHIEIWHHFIRDSYEKRLIEMVKIHTDNNVVDLLTKAFDVSRFNFLVASIFVMGGLMLDMVWRCSLEEFESQDLVLGMDTGGSPKHQDTMRGTLAQTRSERVLEKPNKPPLLEGHTSRSRKGRMEHQFELTANVPLTPHDSPLPGGYTPGSDEGRLQLQELMTMCTKLSKQVLDLEKEKDAQAVEILRLMK</sequence>
<organism evidence="3 4">
    <name type="scientific">Tanacetum coccineum</name>
    <dbReference type="NCBI Taxonomy" id="301880"/>
    <lineage>
        <taxon>Eukaryota</taxon>
        <taxon>Viridiplantae</taxon>
        <taxon>Streptophyta</taxon>
        <taxon>Embryophyta</taxon>
        <taxon>Tracheophyta</taxon>
        <taxon>Spermatophyta</taxon>
        <taxon>Magnoliopsida</taxon>
        <taxon>eudicotyledons</taxon>
        <taxon>Gunneridae</taxon>
        <taxon>Pentapetalae</taxon>
        <taxon>asterids</taxon>
        <taxon>campanulids</taxon>
        <taxon>Asterales</taxon>
        <taxon>Asteraceae</taxon>
        <taxon>Asteroideae</taxon>
        <taxon>Anthemideae</taxon>
        <taxon>Anthemidinae</taxon>
        <taxon>Tanacetum</taxon>
    </lineage>
</organism>
<protein>
    <submittedName>
        <fullName evidence="3">Ribonuclease H-like domain-containing protein</fullName>
    </submittedName>
</protein>
<comment type="caution">
    <text evidence="3">The sequence shown here is derived from an EMBL/GenBank/DDBJ whole genome shotgun (WGS) entry which is preliminary data.</text>
</comment>
<feature type="region of interest" description="Disordered" evidence="1">
    <location>
        <begin position="1"/>
        <end position="44"/>
    </location>
</feature>
<accession>A0ABQ5GDD0</accession>
<feature type="compositionally biased region" description="Basic and acidic residues" evidence="1">
    <location>
        <begin position="1"/>
        <end position="18"/>
    </location>
</feature>
<reference evidence="3" key="2">
    <citation type="submission" date="2022-01" db="EMBL/GenBank/DDBJ databases">
        <authorList>
            <person name="Yamashiro T."/>
            <person name="Shiraishi A."/>
            <person name="Satake H."/>
            <person name="Nakayama K."/>
        </authorList>
    </citation>
    <scope>NUCLEOTIDE SEQUENCE</scope>
</reference>
<feature type="compositionally biased region" description="Polar residues" evidence="1">
    <location>
        <begin position="21"/>
        <end position="33"/>
    </location>
</feature>
<feature type="region of interest" description="Disordered" evidence="1">
    <location>
        <begin position="342"/>
        <end position="386"/>
    </location>
</feature>
<dbReference type="InterPro" id="IPR013103">
    <property type="entry name" value="RVT_2"/>
</dbReference>